<accession>A0A7T8GV18</accession>
<evidence type="ECO:0000256" key="2">
    <source>
        <dbReference type="ARBA" id="ARBA00022574"/>
    </source>
</evidence>
<dbReference type="InterPro" id="IPR036322">
    <property type="entry name" value="WD40_repeat_dom_sf"/>
</dbReference>
<keyword evidence="2 5" id="KW-0853">WD repeat</keyword>
<dbReference type="InterPro" id="IPR015943">
    <property type="entry name" value="WD40/YVTN_repeat-like_dom_sf"/>
</dbReference>
<dbReference type="Pfam" id="PF00400">
    <property type="entry name" value="WD40"/>
    <property type="match status" value="6"/>
</dbReference>
<dbReference type="AlphaFoldDB" id="A0A7T8GV18"/>
<evidence type="ECO:0000313" key="7">
    <source>
        <dbReference type="Proteomes" id="UP000595437"/>
    </source>
</evidence>
<organism evidence="6 7">
    <name type="scientific">Caligus rogercresseyi</name>
    <name type="common">Sea louse</name>
    <dbReference type="NCBI Taxonomy" id="217165"/>
    <lineage>
        <taxon>Eukaryota</taxon>
        <taxon>Metazoa</taxon>
        <taxon>Ecdysozoa</taxon>
        <taxon>Arthropoda</taxon>
        <taxon>Crustacea</taxon>
        <taxon>Multicrustacea</taxon>
        <taxon>Hexanauplia</taxon>
        <taxon>Copepoda</taxon>
        <taxon>Siphonostomatoida</taxon>
        <taxon>Caligidae</taxon>
        <taxon>Caligus</taxon>
    </lineage>
</organism>
<keyword evidence="4" id="KW-0539">Nucleus</keyword>
<dbReference type="InterPro" id="IPR001632">
    <property type="entry name" value="WD40_G-protein_beta-like"/>
</dbReference>
<keyword evidence="7" id="KW-1185">Reference proteome</keyword>
<evidence type="ECO:0000256" key="5">
    <source>
        <dbReference type="PROSITE-ProRule" id="PRU00221"/>
    </source>
</evidence>
<dbReference type="PRINTS" id="PR00320">
    <property type="entry name" value="GPROTEINBRPT"/>
</dbReference>
<dbReference type="InterPro" id="IPR020472">
    <property type="entry name" value="WD40_PAC1"/>
</dbReference>
<dbReference type="PROSITE" id="PS50294">
    <property type="entry name" value="WD_REPEATS_REGION"/>
    <property type="match status" value="6"/>
</dbReference>
<dbReference type="Gene3D" id="2.130.10.10">
    <property type="entry name" value="YVTN repeat-like/Quinoprotein amine dehydrogenase"/>
    <property type="match status" value="1"/>
</dbReference>
<dbReference type="PROSITE" id="PS00678">
    <property type="entry name" value="WD_REPEATS_1"/>
    <property type="match status" value="1"/>
</dbReference>
<protein>
    <recommendedName>
        <fullName evidence="8">Notchless protein homolog 1</fullName>
    </recommendedName>
</protein>
<comment type="subcellular location">
    <subcellularLocation>
        <location evidence="1">Nucleus</location>
        <location evidence="1">Nucleolus</location>
    </subcellularLocation>
</comment>
<feature type="repeat" description="WD" evidence="5">
    <location>
        <begin position="78"/>
        <end position="117"/>
    </location>
</feature>
<dbReference type="CDD" id="cd00200">
    <property type="entry name" value="WD40"/>
    <property type="match status" value="1"/>
</dbReference>
<dbReference type="InterPro" id="IPR019775">
    <property type="entry name" value="WD40_repeat_CS"/>
</dbReference>
<dbReference type="GO" id="GO:0000027">
    <property type="term" value="P:ribosomal large subunit assembly"/>
    <property type="evidence" value="ECO:0007669"/>
    <property type="project" value="TreeGrafter"/>
</dbReference>
<reference evidence="7" key="1">
    <citation type="submission" date="2021-01" db="EMBL/GenBank/DDBJ databases">
        <title>Caligus Genome Assembly.</title>
        <authorList>
            <person name="Gallardo-Escarate C."/>
        </authorList>
    </citation>
    <scope>NUCLEOTIDE SEQUENCE [LARGE SCALE GENOMIC DNA]</scope>
</reference>
<dbReference type="Proteomes" id="UP000595437">
    <property type="component" value="Chromosome 13"/>
</dbReference>
<feature type="repeat" description="WD" evidence="5">
    <location>
        <begin position="2"/>
        <end position="37"/>
    </location>
</feature>
<dbReference type="PANTHER" id="PTHR19848:SF0">
    <property type="entry name" value="NOTCHLESS PROTEIN HOMOLOG 1"/>
    <property type="match status" value="1"/>
</dbReference>
<dbReference type="PROSITE" id="PS50082">
    <property type="entry name" value="WD_REPEATS_2"/>
    <property type="match status" value="6"/>
</dbReference>
<feature type="repeat" description="WD" evidence="5">
    <location>
        <begin position="338"/>
        <end position="371"/>
    </location>
</feature>
<dbReference type="InterPro" id="IPR001680">
    <property type="entry name" value="WD40_rpt"/>
</dbReference>
<proteinExistence type="predicted"/>
<evidence type="ECO:0000256" key="4">
    <source>
        <dbReference type="ARBA" id="ARBA00023242"/>
    </source>
</evidence>
<dbReference type="PANTHER" id="PTHR19848">
    <property type="entry name" value="WD40 REPEAT PROTEIN"/>
    <property type="match status" value="1"/>
</dbReference>
<sequence length="371" mass="40885">SLTGHGEPVIVASFSPNGQYLASGSGDATVRFWDLTTETPHFKCEGHIQWIQACFGDRKGGILLWDPKTGAKTISRTLSSHSNFITALVWEPLHLSGGESRHFASASKDGDIRIWDVGGRCVRSLTSHTQNVTCLKWGGSGLLYSASQDRTIKVWRASDGVLCRTLQGHGHWVNVLALNTDYVLRTGAYDPSTASLIPKELSCYSKETLQANAEKRYKQILKSVGGSEILVSGSDDFTLFLWKPECEKNSLARLTGHQQTVNDVKFSPDARFIASASFDKSVRLWDGRTGKFIAVFRGHVQAVYQLAWSLDSRLIVSGSADSTVKLWSLKTKKLHTDLPGHGSDVYCVDWSPDGQRVVSGGKDKLLKLWKK</sequence>
<dbReference type="OrthoDB" id="10267436at2759"/>
<feature type="repeat" description="WD" evidence="5">
    <location>
        <begin position="254"/>
        <end position="295"/>
    </location>
</feature>
<dbReference type="EMBL" id="CP045902">
    <property type="protein sequence ID" value="QQP38329.1"/>
    <property type="molecule type" value="Genomic_DNA"/>
</dbReference>
<feature type="repeat" description="WD" evidence="5">
    <location>
        <begin position="296"/>
        <end position="337"/>
    </location>
</feature>
<dbReference type="GO" id="GO:0005730">
    <property type="term" value="C:nucleolus"/>
    <property type="evidence" value="ECO:0007669"/>
    <property type="project" value="UniProtKB-SubCell"/>
</dbReference>
<gene>
    <name evidence="6" type="ORF">FKW44_018876</name>
</gene>
<evidence type="ECO:0000313" key="6">
    <source>
        <dbReference type="EMBL" id="QQP38329.1"/>
    </source>
</evidence>
<evidence type="ECO:0008006" key="8">
    <source>
        <dbReference type="Google" id="ProtNLM"/>
    </source>
</evidence>
<dbReference type="PRINTS" id="PR00319">
    <property type="entry name" value="GPROTEINB"/>
</dbReference>
<feature type="non-terminal residue" evidence="6">
    <location>
        <position position="371"/>
    </location>
</feature>
<feature type="repeat" description="WD" evidence="5">
    <location>
        <begin position="125"/>
        <end position="165"/>
    </location>
</feature>
<evidence type="ECO:0000256" key="1">
    <source>
        <dbReference type="ARBA" id="ARBA00004604"/>
    </source>
</evidence>
<keyword evidence="3" id="KW-0677">Repeat</keyword>
<dbReference type="GO" id="GO:0007219">
    <property type="term" value="P:Notch signaling pathway"/>
    <property type="evidence" value="ECO:0007669"/>
    <property type="project" value="TreeGrafter"/>
</dbReference>
<name>A0A7T8GV18_CALRO</name>
<dbReference type="SUPFAM" id="SSF50978">
    <property type="entry name" value="WD40 repeat-like"/>
    <property type="match status" value="1"/>
</dbReference>
<dbReference type="SMART" id="SM00320">
    <property type="entry name" value="WD40"/>
    <property type="match status" value="7"/>
</dbReference>
<evidence type="ECO:0000256" key="3">
    <source>
        <dbReference type="ARBA" id="ARBA00022737"/>
    </source>
</evidence>